<evidence type="ECO:0000256" key="1">
    <source>
        <dbReference type="SAM" id="Phobius"/>
    </source>
</evidence>
<protein>
    <submittedName>
        <fullName evidence="2">Uncharacterized protein</fullName>
    </submittedName>
</protein>
<evidence type="ECO:0000313" key="2">
    <source>
        <dbReference type="EMBL" id="NBZ90121.1"/>
    </source>
</evidence>
<accession>A0AAE4YCH2</accession>
<reference evidence="2" key="1">
    <citation type="submission" date="2020-01" db="EMBL/GenBank/DDBJ databases">
        <authorList>
            <person name="Chen W.-M."/>
        </authorList>
    </citation>
    <scope>NUCLEOTIDE SEQUENCE</scope>
    <source>
        <strain evidence="2">CYK-10</strain>
    </source>
</reference>
<dbReference type="EMBL" id="JAABNR010000059">
    <property type="protein sequence ID" value="NBZ90121.1"/>
    <property type="molecule type" value="Genomic_DNA"/>
</dbReference>
<dbReference type="RefSeq" id="WP_168776897.1">
    <property type="nucleotide sequence ID" value="NZ_JAABNR010000059.1"/>
</dbReference>
<organism evidence="2 3">
    <name type="scientific">Stagnihabitans tardus</name>
    <dbReference type="NCBI Taxonomy" id="2699202"/>
    <lineage>
        <taxon>Bacteria</taxon>
        <taxon>Pseudomonadati</taxon>
        <taxon>Pseudomonadota</taxon>
        <taxon>Alphaproteobacteria</taxon>
        <taxon>Rhodobacterales</taxon>
        <taxon>Paracoccaceae</taxon>
        <taxon>Stagnihabitans</taxon>
    </lineage>
</organism>
<dbReference type="AlphaFoldDB" id="A0AAE4YCH2"/>
<keyword evidence="3" id="KW-1185">Reference proteome</keyword>
<feature type="transmembrane region" description="Helical" evidence="1">
    <location>
        <begin position="25"/>
        <end position="43"/>
    </location>
</feature>
<comment type="caution">
    <text evidence="2">The sequence shown here is derived from an EMBL/GenBank/DDBJ whole genome shotgun (WGS) entry which is preliminary data.</text>
</comment>
<keyword evidence="1" id="KW-0812">Transmembrane</keyword>
<sequence length="52" mass="5156">MVSVTASLISAGVFRAFSSDQSYGPGFAAAGALALGGATLIGWSQRRISPGP</sequence>
<keyword evidence="1" id="KW-1133">Transmembrane helix</keyword>
<keyword evidence="1" id="KW-0472">Membrane</keyword>
<name>A0AAE4YCH2_9RHOB</name>
<dbReference type="Proteomes" id="UP001193501">
    <property type="component" value="Unassembled WGS sequence"/>
</dbReference>
<proteinExistence type="predicted"/>
<gene>
    <name evidence="2" type="ORF">GV832_21350</name>
</gene>
<evidence type="ECO:0000313" key="3">
    <source>
        <dbReference type="Proteomes" id="UP001193501"/>
    </source>
</evidence>